<dbReference type="GO" id="GO:0008977">
    <property type="term" value="F:prephenate dehydrogenase (NAD+) activity"/>
    <property type="evidence" value="ECO:0007669"/>
    <property type="project" value="InterPro"/>
</dbReference>
<evidence type="ECO:0000313" key="4">
    <source>
        <dbReference type="Proteomes" id="UP000775877"/>
    </source>
</evidence>
<evidence type="ECO:0000256" key="1">
    <source>
        <dbReference type="ARBA" id="ARBA00023002"/>
    </source>
</evidence>
<name>A0A955RGR5_9BACT</name>
<dbReference type="Pfam" id="PF02153">
    <property type="entry name" value="PDH_N"/>
    <property type="match status" value="1"/>
</dbReference>
<accession>A0A955RGR5</accession>
<dbReference type="InterPro" id="IPR059064">
    <property type="entry name" value="TYRAAT2_C"/>
</dbReference>
<dbReference type="AlphaFoldDB" id="A0A955RGR5"/>
<dbReference type="Gene3D" id="3.40.50.720">
    <property type="entry name" value="NAD(P)-binding Rossmann-like Domain"/>
    <property type="match status" value="1"/>
</dbReference>
<organism evidence="3 4">
    <name type="scientific">Candidatus Dojkabacteria bacterium</name>
    <dbReference type="NCBI Taxonomy" id="2099670"/>
    <lineage>
        <taxon>Bacteria</taxon>
        <taxon>Candidatus Dojkabacteria</taxon>
    </lineage>
</organism>
<keyword evidence="1" id="KW-0560">Oxidoreductase</keyword>
<dbReference type="EMBL" id="JAGQLJ010000109">
    <property type="protein sequence ID" value="MCA9381477.1"/>
    <property type="molecule type" value="Genomic_DNA"/>
</dbReference>
<protein>
    <submittedName>
        <fullName evidence="3">Prephenate dehydrogenase/arogenate dehydrogenase family protein</fullName>
    </submittedName>
</protein>
<dbReference type="GO" id="GO:0006571">
    <property type="term" value="P:tyrosine biosynthetic process"/>
    <property type="evidence" value="ECO:0007669"/>
    <property type="project" value="InterPro"/>
</dbReference>
<dbReference type="GO" id="GO:0004665">
    <property type="term" value="F:prephenate dehydrogenase (NADP+) activity"/>
    <property type="evidence" value="ECO:0007669"/>
    <property type="project" value="InterPro"/>
</dbReference>
<reference evidence="3" key="2">
    <citation type="journal article" date="2021" name="Microbiome">
        <title>Successional dynamics and alternative stable states in a saline activated sludge microbial community over 9 years.</title>
        <authorList>
            <person name="Wang Y."/>
            <person name="Ye J."/>
            <person name="Ju F."/>
            <person name="Liu L."/>
            <person name="Boyd J.A."/>
            <person name="Deng Y."/>
            <person name="Parks D.H."/>
            <person name="Jiang X."/>
            <person name="Yin X."/>
            <person name="Woodcroft B.J."/>
            <person name="Tyson G.W."/>
            <person name="Hugenholtz P."/>
            <person name="Polz M.F."/>
            <person name="Zhang T."/>
        </authorList>
    </citation>
    <scope>NUCLEOTIDE SEQUENCE</scope>
    <source>
        <strain evidence="3">HKST-UBA13</strain>
    </source>
</reference>
<feature type="non-terminal residue" evidence="3">
    <location>
        <position position="1"/>
    </location>
</feature>
<feature type="domain" description="Prephenate/arogenate dehydrogenase" evidence="2">
    <location>
        <begin position="20"/>
        <end position="261"/>
    </location>
</feature>
<dbReference type="InterPro" id="IPR045011">
    <property type="entry name" value="TYRAAT1/2"/>
</dbReference>
<comment type="caution">
    <text evidence="3">The sequence shown here is derived from an EMBL/GenBank/DDBJ whole genome shotgun (WGS) entry which is preliminary data.</text>
</comment>
<dbReference type="InterPro" id="IPR036291">
    <property type="entry name" value="NAD(P)-bd_dom_sf"/>
</dbReference>
<proteinExistence type="predicted"/>
<dbReference type="Proteomes" id="UP000775877">
    <property type="component" value="Unassembled WGS sequence"/>
</dbReference>
<sequence>YFTRTDKFRKIKYYFIKMKYIIGIIGNGRFGDNLYKTFTNHCADLFEVKMYSRSAEIGGKFESIENICKADIIIPTVPISIFEKQILEIKDLISETSLVVDVCSVSMHPAKVMQDNLNCDLLSTHPMFGPDSTKDASFFDGLKFIHHSLRIKNEQRVKDFLNFWKSLGCELIELTPEEHDKQAAYTHAYAFLIGKIGMLLDVRRNDISTKGFEGVLYNQEAVENDTGQLFDDMMTFNPYAKEMFEKFIEVAKKINSNIMLQ</sequence>
<dbReference type="InterPro" id="IPR046826">
    <property type="entry name" value="PDH_N"/>
</dbReference>
<dbReference type="PANTHER" id="PTHR43207">
    <property type="entry name" value="AROGENATE DEHYDROGENASE-RELATED"/>
    <property type="match status" value="1"/>
</dbReference>
<reference evidence="3" key="1">
    <citation type="submission" date="2020-04" db="EMBL/GenBank/DDBJ databases">
        <authorList>
            <person name="Zhang T."/>
        </authorList>
    </citation>
    <scope>NUCLEOTIDE SEQUENCE</scope>
    <source>
        <strain evidence="3">HKST-UBA13</strain>
    </source>
</reference>
<evidence type="ECO:0000259" key="2">
    <source>
        <dbReference type="PROSITE" id="PS51176"/>
    </source>
</evidence>
<dbReference type="Pfam" id="PF26213">
    <property type="entry name" value="TYRAAT1_C"/>
    <property type="match status" value="1"/>
</dbReference>
<dbReference type="PANTHER" id="PTHR43207:SF4">
    <property type="entry name" value="AROGENATE DEHYDROGENASE 2, CHLOROPLASTIC"/>
    <property type="match status" value="1"/>
</dbReference>
<dbReference type="PROSITE" id="PS51176">
    <property type="entry name" value="PDH_ADH"/>
    <property type="match status" value="1"/>
</dbReference>
<dbReference type="GO" id="GO:0033730">
    <property type="term" value="F:arogenate dehydrogenase (NADP+) activity"/>
    <property type="evidence" value="ECO:0007669"/>
    <property type="project" value="InterPro"/>
</dbReference>
<dbReference type="SUPFAM" id="SSF51735">
    <property type="entry name" value="NAD(P)-binding Rossmann-fold domains"/>
    <property type="match status" value="1"/>
</dbReference>
<dbReference type="GO" id="GO:0070403">
    <property type="term" value="F:NAD+ binding"/>
    <property type="evidence" value="ECO:0007669"/>
    <property type="project" value="InterPro"/>
</dbReference>
<gene>
    <name evidence="3" type="ORF">KC678_04385</name>
</gene>
<evidence type="ECO:0000313" key="3">
    <source>
        <dbReference type="EMBL" id="MCA9381477.1"/>
    </source>
</evidence>
<dbReference type="InterPro" id="IPR003099">
    <property type="entry name" value="Prephen_DH"/>
</dbReference>